<gene>
    <name evidence="1" type="ORF">SI7747_10013184</name>
</gene>
<proteinExistence type="predicted"/>
<name>A0A7I8J9Y8_SPIIN</name>
<protein>
    <submittedName>
        <fullName evidence="1">Uncharacterized protein</fullName>
    </submittedName>
</protein>
<dbReference type="EMBL" id="LR743597">
    <property type="protein sequence ID" value="CAA2627531.1"/>
    <property type="molecule type" value="Genomic_DNA"/>
</dbReference>
<accession>A0A7I8J9Y8</accession>
<dbReference type="AlphaFoldDB" id="A0A7I8J9Y8"/>
<keyword evidence="2" id="KW-1185">Reference proteome</keyword>
<dbReference type="Proteomes" id="UP001189122">
    <property type="component" value="Unassembled WGS sequence"/>
</dbReference>
<sequence>MTDAREGERERGRGRERARIWGAGGFIAN</sequence>
<evidence type="ECO:0000313" key="1">
    <source>
        <dbReference type="EMBL" id="CAA2627531.1"/>
    </source>
</evidence>
<dbReference type="EMBL" id="CACRZD030000010">
    <property type="protein sequence ID" value="CAA6666791.1"/>
    <property type="molecule type" value="Genomic_DNA"/>
</dbReference>
<evidence type="ECO:0000313" key="2">
    <source>
        <dbReference type="Proteomes" id="UP001189122"/>
    </source>
</evidence>
<reference evidence="1 2" key="1">
    <citation type="submission" date="2019-12" db="EMBL/GenBank/DDBJ databases">
        <authorList>
            <person name="Scholz U."/>
            <person name="Mascher M."/>
            <person name="Fiebig A."/>
        </authorList>
    </citation>
    <scope>NUCLEOTIDE SEQUENCE</scope>
</reference>
<organism evidence="1">
    <name type="scientific">Spirodela intermedia</name>
    <name type="common">Intermediate duckweed</name>
    <dbReference type="NCBI Taxonomy" id="51605"/>
    <lineage>
        <taxon>Eukaryota</taxon>
        <taxon>Viridiplantae</taxon>
        <taxon>Streptophyta</taxon>
        <taxon>Embryophyta</taxon>
        <taxon>Tracheophyta</taxon>
        <taxon>Spermatophyta</taxon>
        <taxon>Magnoliopsida</taxon>
        <taxon>Liliopsida</taxon>
        <taxon>Araceae</taxon>
        <taxon>Lemnoideae</taxon>
        <taxon>Spirodela</taxon>
    </lineage>
</organism>